<evidence type="ECO:0000313" key="4">
    <source>
        <dbReference type="EMBL" id="SMG48617.1"/>
    </source>
</evidence>
<gene>
    <name evidence="4" type="ORF">SAMN06295960_2969</name>
</gene>
<dbReference type="GO" id="GO:0003700">
    <property type="term" value="F:DNA-binding transcription factor activity"/>
    <property type="evidence" value="ECO:0007669"/>
    <property type="project" value="InterPro"/>
</dbReference>
<proteinExistence type="predicted"/>
<dbReference type="STRING" id="1852522.SAMN06295960_2969"/>
<dbReference type="InterPro" id="IPR046532">
    <property type="entry name" value="DUF6597"/>
</dbReference>
<dbReference type="Proteomes" id="UP000193834">
    <property type="component" value="Unassembled WGS sequence"/>
</dbReference>
<dbReference type="RefSeq" id="WP_085495302.1">
    <property type="nucleotide sequence ID" value="NZ_FXAZ01000004.1"/>
</dbReference>
<reference evidence="4 5" key="1">
    <citation type="submission" date="2017-04" db="EMBL/GenBank/DDBJ databases">
        <authorList>
            <person name="Afonso C.L."/>
            <person name="Miller P.J."/>
            <person name="Scott M.A."/>
            <person name="Spackman E."/>
            <person name="Goraichik I."/>
            <person name="Dimitrov K.M."/>
            <person name="Suarez D.L."/>
            <person name="Swayne D.E."/>
        </authorList>
    </citation>
    <scope>NUCLEOTIDE SEQUENCE [LARGE SCALE GENOMIC DNA]</scope>
    <source>
        <strain evidence="4 5">11</strain>
    </source>
</reference>
<name>A0A1X7L4Q8_9BACL</name>
<evidence type="ECO:0000313" key="5">
    <source>
        <dbReference type="Proteomes" id="UP000193834"/>
    </source>
</evidence>
<dbReference type="EMBL" id="FXAZ01000004">
    <property type="protein sequence ID" value="SMG48617.1"/>
    <property type="molecule type" value="Genomic_DNA"/>
</dbReference>
<evidence type="ECO:0000256" key="1">
    <source>
        <dbReference type="ARBA" id="ARBA00023015"/>
    </source>
</evidence>
<dbReference type="InterPro" id="IPR018060">
    <property type="entry name" value="HTH_AraC"/>
</dbReference>
<feature type="domain" description="HTH araC/xylS-type" evidence="3">
    <location>
        <begin position="159"/>
        <end position="203"/>
    </location>
</feature>
<dbReference type="PROSITE" id="PS01124">
    <property type="entry name" value="HTH_ARAC_FAMILY_2"/>
    <property type="match status" value="1"/>
</dbReference>
<evidence type="ECO:0000259" key="3">
    <source>
        <dbReference type="PROSITE" id="PS01124"/>
    </source>
</evidence>
<sequence length="264" mass="30465">MIQTFEPIQALCGLVDYIWVMDFEFLEDNYREDIIMPLGHVNLIFNYGSRYSLVEQDLMLAIPDVAIIGQMKRAKHVRYGQRLQQMGVSLTPLGYIQIFGEPGIALTERIVQASDVGAGTEELYQELKASPDIEQQITAVHQYLLQQLTLNKGDTARIESMLSYVEQAYEDLSIANMAKAFQVSVSTLERFFKKWVGLTPKAYGDIVKFRKHAEDKGLRENMQDHYYDQSHLIKTSKRFAGKTVKELEKLQHELTLRYVWQDES</sequence>
<dbReference type="SUPFAM" id="SSF46689">
    <property type="entry name" value="Homeodomain-like"/>
    <property type="match status" value="1"/>
</dbReference>
<dbReference type="OrthoDB" id="323290at2"/>
<dbReference type="Gene3D" id="1.10.10.60">
    <property type="entry name" value="Homeodomain-like"/>
    <property type="match status" value="1"/>
</dbReference>
<organism evidence="4 5">
    <name type="scientific">Paenibacillus aquistagni</name>
    <dbReference type="NCBI Taxonomy" id="1852522"/>
    <lineage>
        <taxon>Bacteria</taxon>
        <taxon>Bacillati</taxon>
        <taxon>Bacillota</taxon>
        <taxon>Bacilli</taxon>
        <taxon>Bacillales</taxon>
        <taxon>Paenibacillaceae</taxon>
        <taxon>Paenibacillus</taxon>
    </lineage>
</organism>
<dbReference type="Pfam" id="PF20240">
    <property type="entry name" value="DUF6597"/>
    <property type="match status" value="1"/>
</dbReference>
<keyword evidence="5" id="KW-1185">Reference proteome</keyword>
<evidence type="ECO:0000256" key="2">
    <source>
        <dbReference type="ARBA" id="ARBA00023163"/>
    </source>
</evidence>
<dbReference type="AlphaFoldDB" id="A0A1X7L4Q8"/>
<dbReference type="InterPro" id="IPR009057">
    <property type="entry name" value="Homeodomain-like_sf"/>
</dbReference>
<accession>A0A1X7L4Q8</accession>
<protein>
    <submittedName>
        <fullName evidence="4">Transcriptional regulator, AraC family</fullName>
    </submittedName>
</protein>
<dbReference type="GO" id="GO:0043565">
    <property type="term" value="F:sequence-specific DNA binding"/>
    <property type="evidence" value="ECO:0007669"/>
    <property type="project" value="InterPro"/>
</dbReference>
<keyword evidence="1" id="KW-0805">Transcription regulation</keyword>
<keyword evidence="2" id="KW-0804">Transcription</keyword>